<dbReference type="InterPro" id="IPR005844">
    <property type="entry name" value="A-D-PHexomutase_a/b/a-I"/>
</dbReference>
<evidence type="ECO:0000256" key="7">
    <source>
        <dbReference type="ARBA" id="ARBA00066330"/>
    </source>
</evidence>
<evidence type="ECO:0000256" key="6">
    <source>
        <dbReference type="ARBA" id="ARBA00050364"/>
    </source>
</evidence>
<dbReference type="NCBIfam" id="TIGR01455">
    <property type="entry name" value="glmM"/>
    <property type="match status" value="1"/>
</dbReference>
<evidence type="ECO:0000256" key="1">
    <source>
        <dbReference type="ARBA" id="ARBA00010231"/>
    </source>
</evidence>
<dbReference type="PROSITE" id="PS00710">
    <property type="entry name" value="PGM_PMM"/>
    <property type="match status" value="1"/>
</dbReference>
<comment type="function">
    <text evidence="9 11">Catalyzes the conversion of glucosamine-6-phosphate to glucosamine-1-phosphate.</text>
</comment>
<dbReference type="FunFam" id="3.40.120.10:FF:000001">
    <property type="entry name" value="Phosphoglucosamine mutase"/>
    <property type="match status" value="1"/>
</dbReference>
<dbReference type="Proteomes" id="UP000462760">
    <property type="component" value="Unassembled WGS sequence"/>
</dbReference>
<dbReference type="Pfam" id="PF02879">
    <property type="entry name" value="PGM_PMM_II"/>
    <property type="match status" value="1"/>
</dbReference>
<dbReference type="GO" id="GO:0005975">
    <property type="term" value="P:carbohydrate metabolic process"/>
    <property type="evidence" value="ECO:0007669"/>
    <property type="project" value="InterPro"/>
</dbReference>
<feature type="domain" description="Alpha-D-phosphohexomutase alpha/beta/alpha" evidence="15">
    <location>
        <begin position="256"/>
        <end position="367"/>
    </location>
</feature>
<dbReference type="InterPro" id="IPR005845">
    <property type="entry name" value="A-D-PHexomutase_a/b/a-II"/>
</dbReference>
<comment type="PTM">
    <text evidence="9">Activated by phosphorylation.</text>
</comment>
<keyword evidence="3 9" id="KW-0479">Metal-binding</keyword>
<evidence type="ECO:0000256" key="3">
    <source>
        <dbReference type="ARBA" id="ARBA00022723"/>
    </source>
</evidence>
<feature type="binding site" evidence="9">
    <location>
        <position position="239"/>
    </location>
    <ligand>
        <name>Mg(2+)</name>
        <dbReference type="ChEBI" id="CHEBI:18420"/>
    </ligand>
</feature>
<comment type="catalytic activity">
    <reaction evidence="6 9 11">
        <text>alpha-D-glucosamine 1-phosphate = D-glucosamine 6-phosphate</text>
        <dbReference type="Rhea" id="RHEA:23424"/>
        <dbReference type="ChEBI" id="CHEBI:58516"/>
        <dbReference type="ChEBI" id="CHEBI:58725"/>
        <dbReference type="EC" id="5.4.2.10"/>
    </reaction>
</comment>
<dbReference type="GO" id="GO:0008966">
    <property type="term" value="F:phosphoglucosamine mutase activity"/>
    <property type="evidence" value="ECO:0007669"/>
    <property type="project" value="UniProtKB-UniRule"/>
</dbReference>
<dbReference type="GO" id="GO:0004615">
    <property type="term" value="F:phosphomannomutase activity"/>
    <property type="evidence" value="ECO:0007669"/>
    <property type="project" value="TreeGrafter"/>
</dbReference>
<feature type="binding site" evidence="9">
    <location>
        <position position="243"/>
    </location>
    <ligand>
        <name>Mg(2+)</name>
        <dbReference type="ChEBI" id="CHEBI:18420"/>
    </ligand>
</feature>
<comment type="caution">
    <text evidence="16">The sequence shown here is derived from an EMBL/GenBank/DDBJ whole genome shotgun (WGS) entry which is preliminary data.</text>
</comment>
<dbReference type="SUPFAM" id="SSF53738">
    <property type="entry name" value="Phosphoglucomutase, first 3 domains"/>
    <property type="match status" value="3"/>
</dbReference>
<dbReference type="FunFam" id="3.40.120.10:FF:000002">
    <property type="entry name" value="Phosphoglucosamine mutase"/>
    <property type="match status" value="1"/>
</dbReference>
<dbReference type="InterPro" id="IPR016066">
    <property type="entry name" value="A-D-PHexomutase_CS"/>
</dbReference>
<dbReference type="InterPro" id="IPR005843">
    <property type="entry name" value="A-D-PHexomutase_C"/>
</dbReference>
<dbReference type="SUPFAM" id="SSF55957">
    <property type="entry name" value="Phosphoglucomutase, C-terminal domain"/>
    <property type="match status" value="1"/>
</dbReference>
<evidence type="ECO:0000259" key="14">
    <source>
        <dbReference type="Pfam" id="PF02879"/>
    </source>
</evidence>
<evidence type="ECO:0000256" key="11">
    <source>
        <dbReference type="RuleBase" id="RU004327"/>
    </source>
</evidence>
<feature type="active site" description="Phosphoserine intermediate" evidence="9">
    <location>
        <position position="99"/>
    </location>
</feature>
<evidence type="ECO:0000259" key="15">
    <source>
        <dbReference type="Pfam" id="PF02880"/>
    </source>
</evidence>
<dbReference type="FunFam" id="3.30.310.50:FF:000001">
    <property type="entry name" value="Phosphoglucosamine mutase"/>
    <property type="match status" value="1"/>
</dbReference>
<feature type="binding site" description="via phosphate group" evidence="9">
    <location>
        <position position="99"/>
    </location>
    <ligand>
        <name>Mg(2+)</name>
        <dbReference type="ChEBI" id="CHEBI:18420"/>
    </ligand>
</feature>
<comment type="cofactor">
    <cofactor evidence="9">
        <name>Mg(2+)</name>
        <dbReference type="ChEBI" id="CHEBI:18420"/>
    </cofactor>
    <text evidence="9">Binds 1 Mg(2+) ion per subunit.</text>
</comment>
<keyword evidence="5 9" id="KW-0413">Isomerase</keyword>
<dbReference type="GO" id="GO:0005829">
    <property type="term" value="C:cytosol"/>
    <property type="evidence" value="ECO:0007669"/>
    <property type="project" value="TreeGrafter"/>
</dbReference>
<feature type="domain" description="Alpha-D-phosphohexomutase alpha/beta/alpha" evidence="13">
    <location>
        <begin position="3"/>
        <end position="134"/>
    </location>
</feature>
<dbReference type="HAMAP" id="MF_01554_B">
    <property type="entry name" value="GlmM_B"/>
    <property type="match status" value="1"/>
</dbReference>
<keyword evidence="2 9" id="KW-0597">Phosphoprotein</keyword>
<dbReference type="NCBIfam" id="NF008139">
    <property type="entry name" value="PRK10887.1"/>
    <property type="match status" value="1"/>
</dbReference>
<dbReference type="OrthoDB" id="9806956at2"/>
<dbReference type="GO" id="GO:0006048">
    <property type="term" value="P:UDP-N-acetylglucosamine biosynthetic process"/>
    <property type="evidence" value="ECO:0007669"/>
    <property type="project" value="TreeGrafter"/>
</dbReference>
<dbReference type="RefSeq" id="WP_154481632.1">
    <property type="nucleotide sequence ID" value="NZ_JAHLOA010000008.1"/>
</dbReference>
<evidence type="ECO:0000313" key="17">
    <source>
        <dbReference type="Proteomes" id="UP000462760"/>
    </source>
</evidence>
<comment type="similarity">
    <text evidence="1 9 10">Belongs to the phosphohexose mutase family.</text>
</comment>
<protein>
    <recommendedName>
        <fullName evidence="8 9">Phosphoglucosamine mutase</fullName>
        <ecNumber evidence="7 9">5.4.2.10</ecNumber>
    </recommendedName>
</protein>
<sequence length="454" mass="49330">MGKLFGTDGVRGIANKDLTPELAFKIGRAGAFVLSKGRNGSIVVGRDTRKSGDMLEAALVAGICSVGLDVISVGVIPTPAVAYLTRKHSALSGVVISASHNPVEYNGIKFFNEKGYKLNDDIEEEIENIVLGNKEIDYRPIGGKVGTKIVVENGVDEYIDYLRQTINVDFNGLKIAVDCGNGAVSEAAPKLLRRLNAEVVVINDEPNGVNINVDCGSTNPKMAQNLVLETKADIGLSFDGDADRLIAVDNEGNIVDGDHILAICGNQLKKKNKLKNNVVVGTVMTNMGLDVYLNENGMNIVKTKVGDRYVIEEMLKGEYVLGGEQSGHIIFLEHNTTGDGLLTALQLTSVMVETGKTMSELNSLMTTFPQVLINAKVKNELKNSYLEDQIIKTEIEKIEEMFHGEGRVVIRPSGTEPLVRVMIEGKDEEKIYKVAKELAELIEERLGNEIVVTN</sequence>
<dbReference type="InterPro" id="IPR016055">
    <property type="entry name" value="A-D-PHexomutase_a/b/a-I/II/III"/>
</dbReference>
<accession>A0A844FE53</accession>
<dbReference type="InterPro" id="IPR050060">
    <property type="entry name" value="Phosphoglucosamine_mutase"/>
</dbReference>
<feature type="domain" description="Alpha-D-phosphohexomutase alpha/beta/alpha" evidence="14">
    <location>
        <begin position="156"/>
        <end position="252"/>
    </location>
</feature>
<keyword evidence="4 9" id="KW-0460">Magnesium</keyword>
<dbReference type="EMBL" id="VULR01000001">
    <property type="protein sequence ID" value="MSS42273.1"/>
    <property type="molecule type" value="Genomic_DNA"/>
</dbReference>
<dbReference type="GO" id="GO:0009252">
    <property type="term" value="P:peptidoglycan biosynthetic process"/>
    <property type="evidence" value="ECO:0007669"/>
    <property type="project" value="TreeGrafter"/>
</dbReference>
<organism evidence="16 17">
    <name type="scientific">Anaerosalibacter bizertensis</name>
    <dbReference type="NCBI Taxonomy" id="932217"/>
    <lineage>
        <taxon>Bacteria</taxon>
        <taxon>Bacillati</taxon>
        <taxon>Bacillota</taxon>
        <taxon>Tissierellia</taxon>
        <taxon>Tissierellales</taxon>
        <taxon>Sporanaerobacteraceae</taxon>
        <taxon>Anaerosalibacter</taxon>
    </lineage>
</organism>
<dbReference type="Pfam" id="PF02878">
    <property type="entry name" value="PGM_PMM_I"/>
    <property type="match status" value="1"/>
</dbReference>
<dbReference type="CDD" id="cd05802">
    <property type="entry name" value="GlmM"/>
    <property type="match status" value="1"/>
</dbReference>
<feature type="domain" description="Alpha-D-phosphohexomutase C-terminal" evidence="12">
    <location>
        <begin position="372"/>
        <end position="440"/>
    </location>
</feature>
<dbReference type="PANTHER" id="PTHR42946:SF1">
    <property type="entry name" value="PHOSPHOGLUCOMUTASE (ALPHA-D-GLUCOSE-1,6-BISPHOSPHATE-DEPENDENT)"/>
    <property type="match status" value="1"/>
</dbReference>
<evidence type="ECO:0000256" key="5">
    <source>
        <dbReference type="ARBA" id="ARBA00023235"/>
    </source>
</evidence>
<proteinExistence type="inferred from homology"/>
<dbReference type="AlphaFoldDB" id="A0A844FE53"/>
<name>A0A844FE53_9FIRM</name>
<gene>
    <name evidence="9" type="primary">glmM</name>
    <name evidence="16" type="ORF">FYJ27_00790</name>
</gene>
<dbReference type="Pfam" id="PF02880">
    <property type="entry name" value="PGM_PMM_III"/>
    <property type="match status" value="1"/>
</dbReference>
<evidence type="ECO:0000256" key="4">
    <source>
        <dbReference type="ARBA" id="ARBA00022842"/>
    </source>
</evidence>
<evidence type="ECO:0000256" key="2">
    <source>
        <dbReference type="ARBA" id="ARBA00022553"/>
    </source>
</evidence>
<feature type="modified residue" description="Phosphoserine" evidence="9">
    <location>
        <position position="99"/>
    </location>
</feature>
<evidence type="ECO:0000256" key="10">
    <source>
        <dbReference type="RuleBase" id="RU004326"/>
    </source>
</evidence>
<evidence type="ECO:0000256" key="8">
    <source>
        <dbReference type="ARBA" id="ARBA00068193"/>
    </source>
</evidence>
<evidence type="ECO:0000259" key="13">
    <source>
        <dbReference type="Pfam" id="PF02878"/>
    </source>
</evidence>
<dbReference type="PANTHER" id="PTHR42946">
    <property type="entry name" value="PHOSPHOHEXOSE MUTASE"/>
    <property type="match status" value="1"/>
</dbReference>
<evidence type="ECO:0000259" key="12">
    <source>
        <dbReference type="Pfam" id="PF00408"/>
    </source>
</evidence>
<dbReference type="InterPro" id="IPR005841">
    <property type="entry name" value="Alpha-D-phosphohexomutase_SF"/>
</dbReference>
<evidence type="ECO:0000313" key="16">
    <source>
        <dbReference type="EMBL" id="MSS42273.1"/>
    </source>
</evidence>
<dbReference type="PRINTS" id="PR00509">
    <property type="entry name" value="PGMPMM"/>
</dbReference>
<dbReference type="InterPro" id="IPR036900">
    <property type="entry name" value="A-D-PHexomutase_C_sf"/>
</dbReference>
<dbReference type="GO" id="GO:0000287">
    <property type="term" value="F:magnesium ion binding"/>
    <property type="evidence" value="ECO:0007669"/>
    <property type="project" value="UniProtKB-UniRule"/>
</dbReference>
<evidence type="ECO:0000256" key="9">
    <source>
        <dbReference type="HAMAP-Rule" id="MF_01554"/>
    </source>
</evidence>
<dbReference type="InterPro" id="IPR005846">
    <property type="entry name" value="A-D-PHexomutase_a/b/a-III"/>
</dbReference>
<dbReference type="Gene3D" id="3.30.310.50">
    <property type="entry name" value="Alpha-D-phosphohexomutase, C-terminal domain"/>
    <property type="match status" value="1"/>
</dbReference>
<reference evidence="16 17" key="1">
    <citation type="submission" date="2019-08" db="EMBL/GenBank/DDBJ databases">
        <title>In-depth cultivation of the pig gut microbiome towards novel bacterial diversity and tailored functional studies.</title>
        <authorList>
            <person name="Wylensek D."/>
            <person name="Hitch T.C.A."/>
            <person name="Clavel T."/>
        </authorList>
    </citation>
    <scope>NUCLEOTIDE SEQUENCE [LARGE SCALE GENOMIC DNA]</scope>
    <source>
        <strain evidence="16 17">Med78-601-WT-4W-RMD-3</strain>
    </source>
</reference>
<dbReference type="EC" id="5.4.2.10" evidence="7 9"/>
<dbReference type="Gene3D" id="3.40.120.10">
    <property type="entry name" value="Alpha-D-Glucose-1,6-Bisphosphate, subunit A, domain 3"/>
    <property type="match status" value="3"/>
</dbReference>
<dbReference type="InterPro" id="IPR006352">
    <property type="entry name" value="GlmM_bact"/>
</dbReference>
<dbReference type="Pfam" id="PF00408">
    <property type="entry name" value="PGM_PMM_IV"/>
    <property type="match status" value="1"/>
</dbReference>
<feature type="binding site" evidence="9">
    <location>
        <position position="241"/>
    </location>
    <ligand>
        <name>Mg(2+)</name>
        <dbReference type="ChEBI" id="CHEBI:18420"/>
    </ligand>
</feature>